<gene>
    <name evidence="2" type="ORF">NSA23_07460</name>
</gene>
<dbReference type="RefSeq" id="WP_042683021.1">
    <property type="nucleotide sequence ID" value="NZ_CABKTM010000049.1"/>
</dbReference>
<keyword evidence="3" id="KW-1185">Reference proteome</keyword>
<keyword evidence="1" id="KW-0812">Transmembrane</keyword>
<dbReference type="Proteomes" id="UP001142078">
    <property type="component" value="Unassembled WGS sequence"/>
</dbReference>
<feature type="transmembrane region" description="Helical" evidence="1">
    <location>
        <begin position="92"/>
        <end position="108"/>
    </location>
</feature>
<reference evidence="2" key="1">
    <citation type="submission" date="2022-07" db="EMBL/GenBank/DDBJ databases">
        <title>Enhanced cultured diversity of the mouse gut microbiota enables custom-made synthetic communities.</title>
        <authorList>
            <person name="Afrizal A."/>
        </authorList>
    </citation>
    <scope>NUCLEOTIDE SEQUENCE</scope>
    <source>
        <strain evidence="2">DSM 29482</strain>
    </source>
</reference>
<evidence type="ECO:0000313" key="2">
    <source>
        <dbReference type="EMBL" id="MCR2043958.1"/>
    </source>
</evidence>
<organism evidence="2 3">
    <name type="scientific">Anaerosalibacter massiliensis</name>
    <dbReference type="NCBI Taxonomy" id="1347392"/>
    <lineage>
        <taxon>Bacteria</taxon>
        <taxon>Bacillati</taxon>
        <taxon>Bacillota</taxon>
        <taxon>Tissierellia</taxon>
        <taxon>Tissierellales</taxon>
        <taxon>Sporanaerobacteraceae</taxon>
        <taxon>Anaerosalibacter</taxon>
    </lineage>
</organism>
<dbReference type="EMBL" id="JANJZL010000004">
    <property type="protein sequence ID" value="MCR2043958.1"/>
    <property type="molecule type" value="Genomic_DNA"/>
</dbReference>
<accession>A0A9X2MI53</accession>
<keyword evidence="1" id="KW-1133">Transmembrane helix</keyword>
<feature type="transmembrane region" description="Helical" evidence="1">
    <location>
        <begin position="44"/>
        <end position="63"/>
    </location>
</feature>
<feature type="transmembrane region" description="Helical" evidence="1">
    <location>
        <begin position="9"/>
        <end position="32"/>
    </location>
</feature>
<dbReference type="OrthoDB" id="1707868at2"/>
<proteinExistence type="predicted"/>
<feature type="transmembrane region" description="Helical" evidence="1">
    <location>
        <begin position="120"/>
        <end position="137"/>
    </location>
</feature>
<dbReference type="AlphaFoldDB" id="A0A9X2MI53"/>
<evidence type="ECO:0000313" key="3">
    <source>
        <dbReference type="Proteomes" id="UP001142078"/>
    </source>
</evidence>
<protein>
    <submittedName>
        <fullName evidence="2">Uncharacterized protein</fullName>
    </submittedName>
</protein>
<name>A0A9X2MI53_9FIRM</name>
<keyword evidence="1" id="KW-0472">Membrane</keyword>
<sequence>MKTMKKSMAFFLSFIVTVIFITFFTILLDPILKDISKPSIKNTILPFLLSLGLIFFMFFQGFLKWNWNKKILKKNKELIRVKGDNFTKTEKLWIYIFLIFIYFGQVFKELFFTSITIEKILLFVSFFIIVHFLLKFSEKTMEIILLKNGVMITGLDLRVDIPLGQPLNNPTGFYPYANIDGYIPLQDKMELFLELEQGKITVHTKGKERSQILYILKENGVEKRKYV</sequence>
<evidence type="ECO:0000256" key="1">
    <source>
        <dbReference type="SAM" id="Phobius"/>
    </source>
</evidence>
<comment type="caution">
    <text evidence="2">The sequence shown here is derived from an EMBL/GenBank/DDBJ whole genome shotgun (WGS) entry which is preliminary data.</text>
</comment>